<sequence>MPPPQAQIIPHKLTAQGETRIDNYYWLRDDGRQNKQVLAYLTAENRYTEQVMQPHQTLRESLYHEMLAA</sequence>
<comment type="similarity">
    <text evidence="1">Belongs to the peptidase S9A family.</text>
</comment>
<name>A0A4U9U668_SERFO</name>
<dbReference type="Gene3D" id="3.40.50.1820">
    <property type="entry name" value="alpha/beta hydrolase"/>
    <property type="match status" value="1"/>
</dbReference>
<evidence type="ECO:0000259" key="2">
    <source>
        <dbReference type="Pfam" id="PF02897"/>
    </source>
</evidence>
<evidence type="ECO:0000313" key="3">
    <source>
        <dbReference type="EMBL" id="VTR28396.1"/>
    </source>
</evidence>
<keyword evidence="3" id="KW-0645">Protease</keyword>
<dbReference type="GO" id="GO:0004252">
    <property type="term" value="F:serine-type endopeptidase activity"/>
    <property type="evidence" value="ECO:0007669"/>
    <property type="project" value="UniProtKB-EC"/>
</dbReference>
<dbReference type="PANTHER" id="PTHR11757:SF19">
    <property type="entry name" value="PROLYL ENDOPEPTIDASE-LIKE"/>
    <property type="match status" value="1"/>
</dbReference>
<dbReference type="Pfam" id="PF02897">
    <property type="entry name" value="Peptidase_S9_N"/>
    <property type="match status" value="1"/>
</dbReference>
<dbReference type="PANTHER" id="PTHR11757">
    <property type="entry name" value="PROTEASE FAMILY S9A OLIGOPEPTIDASE"/>
    <property type="match status" value="1"/>
</dbReference>
<dbReference type="InterPro" id="IPR023302">
    <property type="entry name" value="Pept_S9A_N"/>
</dbReference>
<feature type="domain" description="Peptidase S9A N-terminal" evidence="2">
    <location>
        <begin position="12"/>
        <end position="67"/>
    </location>
</feature>
<dbReference type="AlphaFoldDB" id="A0A4U9U668"/>
<accession>A0A4U9U668</accession>
<organism evidence="3">
    <name type="scientific">Serratia fonticola</name>
    <dbReference type="NCBI Taxonomy" id="47917"/>
    <lineage>
        <taxon>Bacteria</taxon>
        <taxon>Pseudomonadati</taxon>
        <taxon>Pseudomonadota</taxon>
        <taxon>Gammaproteobacteria</taxon>
        <taxon>Enterobacterales</taxon>
        <taxon>Yersiniaceae</taxon>
        <taxon>Serratia</taxon>
    </lineage>
</organism>
<dbReference type="SUPFAM" id="SSF50993">
    <property type="entry name" value="Peptidase/esterase 'gauge' domain"/>
    <property type="match status" value="1"/>
</dbReference>
<evidence type="ECO:0000256" key="1">
    <source>
        <dbReference type="ARBA" id="ARBA00005228"/>
    </source>
</evidence>
<protein>
    <submittedName>
        <fullName evidence="3">Protease 2</fullName>
        <ecNumber evidence="3">3.4.21.83</ecNumber>
    </submittedName>
</protein>
<proteinExistence type="inferred from homology"/>
<dbReference type="InterPro" id="IPR029058">
    <property type="entry name" value="AB_hydrolase_fold"/>
</dbReference>
<dbReference type="GO" id="GO:0006508">
    <property type="term" value="P:proteolysis"/>
    <property type="evidence" value="ECO:0007669"/>
    <property type="project" value="UniProtKB-KW"/>
</dbReference>
<dbReference type="InterPro" id="IPR051543">
    <property type="entry name" value="Serine_Peptidase_S9A"/>
</dbReference>
<dbReference type="EMBL" id="CABEEZ010000056">
    <property type="protein sequence ID" value="VTR28396.1"/>
    <property type="molecule type" value="Genomic_DNA"/>
</dbReference>
<gene>
    <name evidence="3" type="primary">ptrB_5</name>
    <name evidence="3" type="ORF">NCTC12965_02720</name>
</gene>
<keyword evidence="3" id="KW-0378">Hydrolase</keyword>
<dbReference type="EC" id="3.4.21.83" evidence="3"/>
<reference evidence="3" key="1">
    <citation type="submission" date="2019-05" db="EMBL/GenBank/DDBJ databases">
        <authorList>
            <consortium name="Pathogen Informatics"/>
        </authorList>
    </citation>
    <scope>NUCLEOTIDE SEQUENCE [LARGE SCALE GENOMIC DNA]</scope>
    <source>
        <strain evidence="3">NCTC12965</strain>
    </source>
</reference>